<dbReference type="PRINTS" id="PR00625">
    <property type="entry name" value="JDOMAIN"/>
</dbReference>
<accession>A0A2U3I3R1</accession>
<name>A0A2U3I3R1_9BURK</name>
<evidence type="ECO:0000256" key="2">
    <source>
        <dbReference type="ARBA" id="ARBA00022692"/>
    </source>
</evidence>
<dbReference type="AlphaFoldDB" id="A0A2U3I3R1"/>
<dbReference type="InterPro" id="IPR036869">
    <property type="entry name" value="J_dom_sf"/>
</dbReference>
<dbReference type="PANTHER" id="PTHR44825">
    <property type="match status" value="1"/>
</dbReference>
<dbReference type="EMBL" id="OGTP01000005">
    <property type="protein sequence ID" value="SPB14774.1"/>
    <property type="molecule type" value="Genomic_DNA"/>
</dbReference>
<feature type="region of interest" description="Disordered" evidence="5">
    <location>
        <begin position="109"/>
        <end position="161"/>
    </location>
</feature>
<dbReference type="SUPFAM" id="SSF46565">
    <property type="entry name" value="Chaperone J-domain"/>
    <property type="match status" value="1"/>
</dbReference>
<dbReference type="InterPro" id="IPR052763">
    <property type="entry name" value="DnaJ_C4"/>
</dbReference>
<reference evidence="9" key="1">
    <citation type="submission" date="2018-01" db="EMBL/GenBank/DDBJ databases">
        <authorList>
            <person name="Peeters C."/>
        </authorList>
    </citation>
    <scope>NUCLEOTIDE SEQUENCE [LARGE SCALE GENOMIC DNA]</scope>
</reference>
<dbReference type="Pfam" id="PF13103">
    <property type="entry name" value="TonB_2"/>
    <property type="match status" value="1"/>
</dbReference>
<dbReference type="Pfam" id="PF00226">
    <property type="entry name" value="DnaJ"/>
    <property type="match status" value="1"/>
</dbReference>
<comment type="subcellular location">
    <subcellularLocation>
        <location evidence="1">Membrane</location>
        <topology evidence="1">Single-pass membrane protein</topology>
    </subcellularLocation>
</comment>
<dbReference type="Gene3D" id="3.30.1150.10">
    <property type="match status" value="1"/>
</dbReference>
<feature type="compositionally biased region" description="Low complexity" evidence="5">
    <location>
        <begin position="208"/>
        <end position="221"/>
    </location>
</feature>
<keyword evidence="4 6" id="KW-0472">Membrane</keyword>
<evidence type="ECO:0000256" key="4">
    <source>
        <dbReference type="ARBA" id="ARBA00023136"/>
    </source>
</evidence>
<dbReference type="NCBIfam" id="TIGR01352">
    <property type="entry name" value="tonB_Cterm"/>
    <property type="match status" value="1"/>
</dbReference>
<dbReference type="SMART" id="SM00271">
    <property type="entry name" value="DnaJ"/>
    <property type="match status" value="1"/>
</dbReference>
<evidence type="ECO:0000256" key="3">
    <source>
        <dbReference type="ARBA" id="ARBA00022989"/>
    </source>
</evidence>
<evidence type="ECO:0000256" key="1">
    <source>
        <dbReference type="ARBA" id="ARBA00004167"/>
    </source>
</evidence>
<dbReference type="InterPro" id="IPR001623">
    <property type="entry name" value="DnaJ_domain"/>
</dbReference>
<feature type="compositionally biased region" description="Polar residues" evidence="5">
    <location>
        <begin position="190"/>
        <end position="207"/>
    </location>
</feature>
<feature type="region of interest" description="Disordered" evidence="5">
    <location>
        <begin position="190"/>
        <end position="225"/>
    </location>
</feature>
<dbReference type="PROSITE" id="PS50076">
    <property type="entry name" value="DNAJ_2"/>
    <property type="match status" value="1"/>
</dbReference>
<evidence type="ECO:0000313" key="9">
    <source>
        <dbReference type="Proteomes" id="UP000238169"/>
    </source>
</evidence>
<evidence type="ECO:0000256" key="6">
    <source>
        <dbReference type="SAM" id="Phobius"/>
    </source>
</evidence>
<dbReference type="PANTHER" id="PTHR44825:SF1">
    <property type="entry name" value="DNAJ HOMOLOG SUBFAMILY C MEMBER 4"/>
    <property type="match status" value="1"/>
</dbReference>
<keyword evidence="9" id="KW-1185">Reference proteome</keyword>
<sequence>MRIAEFIHCDRNLDRDGTQRQAKFFVGRAVIQRQKLQRSSRMSQPHTHYDNLKVSRNAPPEVIRAAYKALSQRYHPDKNSSPDATRIMKILNEAYEVLGDADRRQRYDATLVDDEEPVRPASSGEQQRNAEPPESERQEHNASPPPQPTASEVPPSSATTAGSKKRSVWLWIVGIVVAAFIRMVVGASHDSSNNETAAPSQYANSAGSDLSSNAPAAPSDAPVREEPKVITSFDCTKARSTSEKLICSDAELASLDLDLATVFAQAKSVAPDKRAFADTARRAWNWRNANCFNKSCLVTWYNEQRERLVAELNQPADYAAASQPPIANADMATSGQSRVIGSAQAVSNSSPAAPSSFYAERVKRRVRPNIIWAGETSGLETVVAVRLGRTGTLLSASVSRSSGNSQWDDAALRAVQRSDPMPVDVSGEAPASFTITLSPNGDSPALQSGRDKATAWVHAIKVQHPDADAAYDSAARNLASIKASCPDAILLQQTPHRPSEYRPVIMFLSQQCRFIASYWPETNEEQISFDPAMIENWRGYCSTSGAMQTSCVRGGGA</sequence>
<dbReference type="Proteomes" id="UP000238169">
    <property type="component" value="Unassembled WGS sequence"/>
</dbReference>
<feature type="domain" description="J" evidence="7">
    <location>
        <begin position="47"/>
        <end position="111"/>
    </location>
</feature>
<feature type="transmembrane region" description="Helical" evidence="6">
    <location>
        <begin position="168"/>
        <end position="185"/>
    </location>
</feature>
<dbReference type="Gene3D" id="1.10.287.110">
    <property type="entry name" value="DnaJ domain"/>
    <property type="match status" value="1"/>
</dbReference>
<dbReference type="InterPro" id="IPR006260">
    <property type="entry name" value="TonB/TolA_C"/>
</dbReference>
<dbReference type="GO" id="GO:0016020">
    <property type="term" value="C:membrane"/>
    <property type="evidence" value="ECO:0007669"/>
    <property type="project" value="UniProtKB-SubCell"/>
</dbReference>
<dbReference type="CDD" id="cd06257">
    <property type="entry name" value="DnaJ"/>
    <property type="match status" value="1"/>
</dbReference>
<organism evidence="8 9">
    <name type="scientific">Caballeronia novacaledonica</name>
    <dbReference type="NCBI Taxonomy" id="1544861"/>
    <lineage>
        <taxon>Bacteria</taxon>
        <taxon>Pseudomonadati</taxon>
        <taxon>Pseudomonadota</taxon>
        <taxon>Betaproteobacteria</taxon>
        <taxon>Burkholderiales</taxon>
        <taxon>Burkholderiaceae</taxon>
        <taxon>Caballeronia</taxon>
    </lineage>
</organism>
<keyword evidence="2 6" id="KW-0812">Transmembrane</keyword>
<proteinExistence type="predicted"/>
<gene>
    <name evidence="8" type="ORF">NOV72_02006</name>
</gene>
<evidence type="ECO:0000256" key="5">
    <source>
        <dbReference type="SAM" id="MobiDB-lite"/>
    </source>
</evidence>
<evidence type="ECO:0000259" key="7">
    <source>
        <dbReference type="PROSITE" id="PS50076"/>
    </source>
</evidence>
<evidence type="ECO:0000313" key="8">
    <source>
        <dbReference type="EMBL" id="SPB14774.1"/>
    </source>
</evidence>
<keyword evidence="3 6" id="KW-1133">Transmembrane helix</keyword>
<dbReference type="SUPFAM" id="SSF74653">
    <property type="entry name" value="TolA/TonB C-terminal domain"/>
    <property type="match status" value="1"/>
</dbReference>
<protein>
    <submittedName>
        <fullName evidence="8">TonB/TolA-like protein</fullName>
    </submittedName>
</protein>